<dbReference type="SUPFAM" id="SSF57016">
    <property type="entry name" value="Plant lectins/antimicrobial peptides"/>
    <property type="match status" value="1"/>
</dbReference>
<dbReference type="InterPro" id="IPR036861">
    <property type="entry name" value="Endochitinase-like_sf"/>
</dbReference>
<evidence type="ECO:0000313" key="7">
    <source>
        <dbReference type="Proteomes" id="UP000503462"/>
    </source>
</evidence>
<organism evidence="6 7">
    <name type="scientific">Peltaster fructicola</name>
    <dbReference type="NCBI Taxonomy" id="286661"/>
    <lineage>
        <taxon>Eukaryota</taxon>
        <taxon>Fungi</taxon>
        <taxon>Dikarya</taxon>
        <taxon>Ascomycota</taxon>
        <taxon>Pezizomycotina</taxon>
        <taxon>Dothideomycetes</taxon>
        <taxon>Dothideomycetes incertae sedis</taxon>
        <taxon>Peltaster</taxon>
    </lineage>
</organism>
<sequence length="422" mass="42200">MAIKTILITAFAALVAAVPQHAEHIGKAQIARSNQLLGLSDLAGRTISYDGSCGSWSGMTCPGTTCCSAESWCGSSDAHCGTGCQAGFGQCGSSGASDTSAIPSPAVQTPAPVVQSSAAEVESSAAPSTTVPAPTSEVVASAPAASSSPAQSDTDSTDSASGVTGSQNKGVQHPEPVFSHSIPTTTTVAAVKTSSTSTTIPTPTPSASSGSTGSSSGLGDSYKMYTGDGSVGAGWPAQSSWVDFDTAFENNRGLMSKSCTQFGATNNNDDEISNLKSALQSVASSSGVDARFLLAIMMQESGGCVRAPTTNYGVRNPGLFQSHDGSGSCNDGSAINPCPMSEITQMVTDGAAGTAAGDGLKQTIAEAGTSDVSKYYRAARIYNSGSIAASGQLQDGIATHCYSSDVANRLTGWVTAAHGCSG</sequence>
<evidence type="ECO:0000256" key="3">
    <source>
        <dbReference type="SAM" id="MobiDB-lite"/>
    </source>
</evidence>
<dbReference type="CDD" id="cd11618">
    <property type="entry name" value="ChtBD1_1"/>
    <property type="match status" value="1"/>
</dbReference>
<dbReference type="Gene3D" id="3.30.60.10">
    <property type="entry name" value="Endochitinase-like"/>
    <property type="match status" value="1"/>
</dbReference>
<dbReference type="InterPro" id="IPR001002">
    <property type="entry name" value="Chitin-bd_1"/>
</dbReference>
<feature type="domain" description="Chitin-binding type-1" evidence="5">
    <location>
        <begin position="50"/>
        <end position="93"/>
    </location>
</feature>
<evidence type="ECO:0000256" key="4">
    <source>
        <dbReference type="SAM" id="SignalP"/>
    </source>
</evidence>
<evidence type="ECO:0000313" key="6">
    <source>
        <dbReference type="EMBL" id="QIW98851.1"/>
    </source>
</evidence>
<feature type="disulfide bond" evidence="2">
    <location>
        <begin position="66"/>
        <end position="80"/>
    </location>
</feature>
<dbReference type="Proteomes" id="UP000503462">
    <property type="component" value="Chromosome 3"/>
</dbReference>
<evidence type="ECO:0000256" key="2">
    <source>
        <dbReference type="PROSITE-ProRule" id="PRU00261"/>
    </source>
</evidence>
<accession>A0A6H0XVQ9</accession>
<dbReference type="EMBL" id="CP051141">
    <property type="protein sequence ID" value="QIW98851.1"/>
    <property type="molecule type" value="Genomic_DNA"/>
</dbReference>
<comment type="caution">
    <text evidence="2">Lacks conserved residue(s) required for the propagation of feature annotation.</text>
</comment>
<keyword evidence="4" id="KW-0732">Signal</keyword>
<evidence type="ECO:0000259" key="5">
    <source>
        <dbReference type="PROSITE" id="PS50941"/>
    </source>
</evidence>
<feature type="region of interest" description="Disordered" evidence="3">
    <location>
        <begin position="118"/>
        <end position="217"/>
    </location>
</feature>
<proteinExistence type="predicted"/>
<dbReference type="AlphaFoldDB" id="A0A6H0XVQ9"/>
<dbReference type="SUPFAM" id="SSF53955">
    <property type="entry name" value="Lysozyme-like"/>
    <property type="match status" value="1"/>
</dbReference>
<gene>
    <name evidence="6" type="ORF">AMS68_004369</name>
</gene>
<feature type="signal peptide" evidence="4">
    <location>
        <begin position="1"/>
        <end position="17"/>
    </location>
</feature>
<feature type="compositionally biased region" description="Low complexity" evidence="3">
    <location>
        <begin position="118"/>
        <end position="166"/>
    </location>
</feature>
<dbReference type="InterPro" id="IPR023346">
    <property type="entry name" value="Lysozyme-like_dom_sf"/>
</dbReference>
<protein>
    <recommendedName>
        <fullName evidence="5">Chitin-binding type-1 domain-containing protein</fullName>
    </recommendedName>
</protein>
<keyword evidence="7" id="KW-1185">Reference proteome</keyword>
<keyword evidence="2" id="KW-1015">Disulfide bond</keyword>
<feature type="chain" id="PRO_5026169618" description="Chitin-binding type-1 domain-containing protein" evidence="4">
    <location>
        <begin position="18"/>
        <end position="422"/>
    </location>
</feature>
<dbReference type="Gene3D" id="1.10.530.10">
    <property type="match status" value="1"/>
</dbReference>
<feature type="compositionally biased region" description="Low complexity" evidence="3">
    <location>
        <begin position="184"/>
        <end position="217"/>
    </location>
</feature>
<name>A0A6H0XVQ9_9PEZI</name>
<evidence type="ECO:0000256" key="1">
    <source>
        <dbReference type="ARBA" id="ARBA00022669"/>
    </source>
</evidence>
<reference evidence="6 7" key="1">
    <citation type="journal article" date="2016" name="Sci. Rep.">
        <title>Peltaster fructicola genome reveals evolution from an invasive phytopathogen to an ectophytic parasite.</title>
        <authorList>
            <person name="Xu C."/>
            <person name="Chen H."/>
            <person name="Gleason M.L."/>
            <person name="Xu J.R."/>
            <person name="Liu H."/>
            <person name="Zhang R."/>
            <person name="Sun G."/>
        </authorList>
    </citation>
    <scope>NUCLEOTIDE SEQUENCE [LARGE SCALE GENOMIC DNA]</scope>
    <source>
        <strain evidence="6 7">LNHT1506</strain>
    </source>
</reference>
<feature type="disulfide bond" evidence="2">
    <location>
        <begin position="61"/>
        <end position="73"/>
    </location>
</feature>
<dbReference type="OrthoDB" id="1193027at2759"/>
<keyword evidence="1 2" id="KW-0147">Chitin-binding</keyword>
<dbReference type="GO" id="GO:0008061">
    <property type="term" value="F:chitin binding"/>
    <property type="evidence" value="ECO:0007669"/>
    <property type="project" value="UniProtKB-UniRule"/>
</dbReference>
<dbReference type="PROSITE" id="PS50941">
    <property type="entry name" value="CHIT_BIND_I_2"/>
    <property type="match status" value="1"/>
</dbReference>